<evidence type="ECO:0000313" key="2">
    <source>
        <dbReference type="Proteomes" id="UP001236507"/>
    </source>
</evidence>
<dbReference type="RefSeq" id="WP_095162737.1">
    <property type="nucleotide sequence ID" value="NZ_JASHIF010000009.1"/>
</dbReference>
<proteinExistence type="predicted"/>
<dbReference type="Proteomes" id="UP001236507">
    <property type="component" value="Unassembled WGS sequence"/>
</dbReference>
<gene>
    <name evidence="1" type="ORF">QM524_11285</name>
</gene>
<evidence type="ECO:0000313" key="1">
    <source>
        <dbReference type="EMBL" id="MDI9859793.1"/>
    </source>
</evidence>
<keyword evidence="2" id="KW-1185">Reference proteome</keyword>
<reference evidence="1 2" key="1">
    <citation type="submission" date="2023-05" db="EMBL/GenBank/DDBJ databases">
        <title>Novel species of genus Flectobacillus isolated from stream in China.</title>
        <authorList>
            <person name="Lu H."/>
        </authorList>
    </citation>
    <scope>NUCLEOTIDE SEQUENCE [LARGE SCALE GENOMIC DNA]</scope>
    <source>
        <strain evidence="1 2">KCTC 42575</strain>
    </source>
</reference>
<protein>
    <submittedName>
        <fullName evidence="1">Uncharacterized protein</fullName>
    </submittedName>
</protein>
<name>A0ABT6Y8A5_9BACT</name>
<comment type="caution">
    <text evidence="1">The sequence shown here is derived from an EMBL/GenBank/DDBJ whole genome shotgun (WGS) entry which is preliminary data.</text>
</comment>
<accession>A0ABT6Y8A5</accession>
<organism evidence="1 2">
    <name type="scientific">Flectobacillus roseus</name>
    <dbReference type="NCBI Taxonomy" id="502259"/>
    <lineage>
        <taxon>Bacteria</taxon>
        <taxon>Pseudomonadati</taxon>
        <taxon>Bacteroidota</taxon>
        <taxon>Cytophagia</taxon>
        <taxon>Cytophagales</taxon>
        <taxon>Flectobacillaceae</taxon>
        <taxon>Flectobacillus</taxon>
    </lineage>
</organism>
<dbReference type="EMBL" id="JASHIF010000009">
    <property type="protein sequence ID" value="MDI9859793.1"/>
    <property type="molecule type" value="Genomic_DNA"/>
</dbReference>
<sequence length="74" mass="9105">METNYMPLHITRLWKNIAGQGSRRKRNRFREMYKLHLGITSDEYFYQIMRGEVKIPEPDIQYCETLIRNIKQQR</sequence>